<evidence type="ECO:0000313" key="3">
    <source>
        <dbReference type="Proteomes" id="UP001279660"/>
    </source>
</evidence>
<dbReference type="EMBL" id="JAWXXV010000001">
    <property type="protein sequence ID" value="MDX5983849.1"/>
    <property type="molecule type" value="Genomic_DNA"/>
</dbReference>
<evidence type="ECO:0008006" key="4">
    <source>
        <dbReference type="Google" id="ProtNLM"/>
    </source>
</evidence>
<accession>A0ABU4PM31</accession>
<name>A0ABU4PM31_9SPHN</name>
<organism evidence="2 3">
    <name type="scientific">Sphingomonas echinoides</name>
    <dbReference type="NCBI Taxonomy" id="59803"/>
    <lineage>
        <taxon>Bacteria</taxon>
        <taxon>Pseudomonadati</taxon>
        <taxon>Pseudomonadota</taxon>
        <taxon>Alphaproteobacteria</taxon>
        <taxon>Sphingomonadales</taxon>
        <taxon>Sphingomonadaceae</taxon>
        <taxon>Sphingomonas</taxon>
    </lineage>
</organism>
<comment type="caution">
    <text evidence="2">The sequence shown here is derived from an EMBL/GenBank/DDBJ whole genome shotgun (WGS) entry which is preliminary data.</text>
</comment>
<dbReference type="RefSeq" id="WP_010404324.1">
    <property type="nucleotide sequence ID" value="NZ_JAWXXV010000001.1"/>
</dbReference>
<feature type="region of interest" description="Disordered" evidence="1">
    <location>
        <begin position="67"/>
        <end position="114"/>
    </location>
</feature>
<proteinExistence type="predicted"/>
<gene>
    <name evidence="2" type="ORF">SIL82_06210</name>
</gene>
<dbReference type="Proteomes" id="UP001279660">
    <property type="component" value="Unassembled WGS sequence"/>
</dbReference>
<protein>
    <recommendedName>
        <fullName evidence="4">DUF3153 domain-containing protein</fullName>
    </recommendedName>
</protein>
<evidence type="ECO:0000313" key="2">
    <source>
        <dbReference type="EMBL" id="MDX5983849.1"/>
    </source>
</evidence>
<evidence type="ECO:0000256" key="1">
    <source>
        <dbReference type="SAM" id="MobiDB-lite"/>
    </source>
</evidence>
<keyword evidence="3" id="KW-1185">Reference proteome</keyword>
<dbReference type="PROSITE" id="PS51257">
    <property type="entry name" value="PROKAR_LIPOPROTEIN"/>
    <property type="match status" value="1"/>
</dbReference>
<sequence>MVARLARRLTPKLLGVLLLPFALASCVLTPGTFVSTLRIDADRHFTFTYVGEVIAVDLGGEFAKGMKDGGDGDAKDTDPAASDDEEPTLQKIAKRKPVPKDTKPAEPDGKAATDAKNRAIAATLAKEIGYRKVTYLGDGKFSIDYAISGTLDRGFLWPYNLDAEVLFPFIALEVRTNNTVRIKAPGYANQSDASKGLAGGMTDKGPTSQLDGTFTLDTDAEIVSQNQEDGAVTTGTRKTVTWKATPTTKDAPTAVLRFK</sequence>
<feature type="compositionally biased region" description="Basic and acidic residues" evidence="1">
    <location>
        <begin position="98"/>
        <end position="114"/>
    </location>
</feature>
<feature type="compositionally biased region" description="Basic and acidic residues" evidence="1">
    <location>
        <begin position="67"/>
        <end position="78"/>
    </location>
</feature>
<reference evidence="2 3" key="1">
    <citation type="submission" date="2023-11" db="EMBL/GenBank/DDBJ databases">
        <title>MicrobeMod: A computational toolkit for identifying prokaryotic methylation and restriction-modification with nanopore sequencing.</title>
        <authorList>
            <person name="Crits-Christoph A."/>
            <person name="Kang S.C."/>
            <person name="Lee H."/>
            <person name="Ostrov N."/>
        </authorList>
    </citation>
    <scope>NUCLEOTIDE SEQUENCE [LARGE SCALE GENOMIC DNA]</scope>
    <source>
        <strain evidence="2 3">ATCC 14820</strain>
    </source>
</reference>